<comment type="caution">
    <text evidence="2">The sequence shown here is derived from an EMBL/GenBank/DDBJ whole genome shotgun (WGS) entry which is preliminary data.</text>
</comment>
<protein>
    <submittedName>
        <fullName evidence="2">Uncharacterized protein</fullName>
    </submittedName>
</protein>
<evidence type="ECO:0000313" key="2">
    <source>
        <dbReference type="EMBL" id="KAJ1219009.1"/>
    </source>
</evidence>
<evidence type="ECO:0000256" key="1">
    <source>
        <dbReference type="SAM" id="MobiDB-lite"/>
    </source>
</evidence>
<evidence type="ECO:0000313" key="3">
    <source>
        <dbReference type="Proteomes" id="UP001066276"/>
    </source>
</evidence>
<sequence length="93" mass="9742">MWVTRASVEPRASLAEPVGDGRRAPRPGACRRVNAGSQTERVSGHAAGRGSARRLRGSQPTAAGETGRPPSCLGVAAGLIVESLVFPRPWRTV</sequence>
<gene>
    <name evidence="2" type="ORF">NDU88_006580</name>
</gene>
<accession>A0AAV7X4H2</accession>
<name>A0AAV7X4H2_PLEWA</name>
<feature type="region of interest" description="Disordered" evidence="1">
    <location>
        <begin position="1"/>
        <end position="71"/>
    </location>
</feature>
<organism evidence="2 3">
    <name type="scientific">Pleurodeles waltl</name>
    <name type="common">Iberian ribbed newt</name>
    <dbReference type="NCBI Taxonomy" id="8319"/>
    <lineage>
        <taxon>Eukaryota</taxon>
        <taxon>Metazoa</taxon>
        <taxon>Chordata</taxon>
        <taxon>Craniata</taxon>
        <taxon>Vertebrata</taxon>
        <taxon>Euteleostomi</taxon>
        <taxon>Amphibia</taxon>
        <taxon>Batrachia</taxon>
        <taxon>Caudata</taxon>
        <taxon>Salamandroidea</taxon>
        <taxon>Salamandridae</taxon>
        <taxon>Pleurodelinae</taxon>
        <taxon>Pleurodeles</taxon>
    </lineage>
</organism>
<dbReference type="EMBL" id="JANPWB010000001">
    <property type="protein sequence ID" value="KAJ1219009.1"/>
    <property type="molecule type" value="Genomic_DNA"/>
</dbReference>
<proteinExistence type="predicted"/>
<keyword evidence="3" id="KW-1185">Reference proteome</keyword>
<dbReference type="AlphaFoldDB" id="A0AAV7X4H2"/>
<dbReference type="Proteomes" id="UP001066276">
    <property type="component" value="Chromosome 1_1"/>
</dbReference>
<reference evidence="2" key="1">
    <citation type="journal article" date="2022" name="bioRxiv">
        <title>Sequencing and chromosome-scale assembly of the giantPleurodeles waltlgenome.</title>
        <authorList>
            <person name="Brown T."/>
            <person name="Elewa A."/>
            <person name="Iarovenko S."/>
            <person name="Subramanian E."/>
            <person name="Araus A.J."/>
            <person name="Petzold A."/>
            <person name="Susuki M."/>
            <person name="Suzuki K.-i.T."/>
            <person name="Hayashi T."/>
            <person name="Toyoda A."/>
            <person name="Oliveira C."/>
            <person name="Osipova E."/>
            <person name="Leigh N.D."/>
            <person name="Simon A."/>
            <person name="Yun M.H."/>
        </authorList>
    </citation>
    <scope>NUCLEOTIDE SEQUENCE</scope>
    <source>
        <strain evidence="2">20211129_DDA</strain>
        <tissue evidence="2">Liver</tissue>
    </source>
</reference>